<dbReference type="PANTHER" id="PTHR47936:SF6">
    <property type="entry name" value="PENTACOTRIPEPTIDE-REPEAT REGION OF PRORP DOMAIN-CONTAINING PROTEIN"/>
    <property type="match status" value="1"/>
</dbReference>
<dbReference type="GO" id="GO:0031930">
    <property type="term" value="P:mitochondria-nucleus signaling pathway"/>
    <property type="evidence" value="ECO:0007669"/>
    <property type="project" value="TreeGrafter"/>
</dbReference>
<dbReference type="Gramene" id="Bo4g052100.1">
    <property type="protein sequence ID" value="Bo4g052100.1"/>
    <property type="gene ID" value="Bo4g052100"/>
</dbReference>
<accession>A0A0D3BT49</accession>
<evidence type="ECO:0000256" key="4">
    <source>
        <dbReference type="SAM" id="MobiDB-lite"/>
    </source>
</evidence>
<dbReference type="PROSITE" id="PS51375">
    <property type="entry name" value="PPR"/>
    <property type="match status" value="5"/>
</dbReference>
<reference evidence="5" key="2">
    <citation type="submission" date="2015-03" db="UniProtKB">
        <authorList>
            <consortium name="EnsemblPlants"/>
        </authorList>
    </citation>
    <scope>IDENTIFICATION</scope>
</reference>
<feature type="compositionally biased region" description="Basic and acidic residues" evidence="4">
    <location>
        <begin position="31"/>
        <end position="41"/>
    </location>
</feature>
<organism evidence="5 6">
    <name type="scientific">Brassica oleracea var. oleracea</name>
    <dbReference type="NCBI Taxonomy" id="109376"/>
    <lineage>
        <taxon>Eukaryota</taxon>
        <taxon>Viridiplantae</taxon>
        <taxon>Streptophyta</taxon>
        <taxon>Embryophyta</taxon>
        <taxon>Tracheophyta</taxon>
        <taxon>Spermatophyta</taxon>
        <taxon>Magnoliopsida</taxon>
        <taxon>eudicotyledons</taxon>
        <taxon>Gunneridae</taxon>
        <taxon>Pentapetalae</taxon>
        <taxon>rosids</taxon>
        <taxon>malvids</taxon>
        <taxon>Brassicales</taxon>
        <taxon>Brassicaceae</taxon>
        <taxon>Brassiceae</taxon>
        <taxon>Brassica</taxon>
    </lineage>
</organism>
<sequence length="758" mass="86133">MNFPNRRFSSPSIREYQTSKGDSGPRKKRPEPKPTLHEPKVFPHSTSCPKQKHCKDHGLIVSAHHENVLNPRISKRKHIFTWLKNVLLKPFHELFYLSCALKEIWCRKMHEPKLLRPKNQFDFVHDENFSDLALSLSFPNRLTAWPNFKIDKPIFGDQFTCLMLAHMLDDYPKSLDLVFDVLRIEKPFDYFFIRFDVVSLVVLNEQDKHDHFLRRASNDGRQRTSNYLMKTTSNLQGSFCPNFSFTEFSMNFKSFVSNLFPFDTSTMDLRTNPFEEGGNDVPQSTDQYMEPAQHGVQDVLNISTEVHVFHRTGQTDRAVYWTVPHASGKELWLEPWPDDRSNHTGACLSRPTSHFKTYGRARIHFGRAGRSDIYLGELDELSELRDTTLELDELSELSDTMLELNELTNTEDGAAHSSLDFYNLTPLSFLVRLSPSFDPSFVGPGSSPAVEDALHSLTAFSGDDDEMTFQSLISTFEPTLRGSNDYTFLLHELGNRGECDKALLLYEFAVQRERRKNEQGKQTSAMIGTLGRLGKVFIAKTVFESALSGGYGNTVYAFSALISAYGRSGLHNEAITVFDSMKSYGLRPNLITYNAVIDACGKGGMSFNKVAEFFDEMERNGVQPDRITYNSLLGVCSRGGFWEVARSLFDEMANRKIEQDVFSYNTLLDAICKGGQMDLSFDILSQMRANRITPNVVSYSTVIDGFVKAGRFDEALSLFDEMRYLGIARPGRSGYPLAFGSGFRIFGFTLLGPILKFY</sequence>
<evidence type="ECO:0000256" key="2">
    <source>
        <dbReference type="ARBA" id="ARBA00022737"/>
    </source>
</evidence>
<evidence type="ECO:0000256" key="3">
    <source>
        <dbReference type="PROSITE-ProRule" id="PRU00708"/>
    </source>
</evidence>
<dbReference type="InterPro" id="IPR011990">
    <property type="entry name" value="TPR-like_helical_dom_sf"/>
</dbReference>
<dbReference type="HOGENOM" id="CLU_367769_0_0_1"/>
<dbReference type="eggNOG" id="KOG4197">
    <property type="taxonomic scope" value="Eukaryota"/>
</dbReference>
<dbReference type="InterPro" id="IPR002885">
    <property type="entry name" value="PPR_rpt"/>
</dbReference>
<dbReference type="Gene3D" id="1.25.40.10">
    <property type="entry name" value="Tetratricopeptide repeat domain"/>
    <property type="match status" value="2"/>
</dbReference>
<feature type="repeat" description="PPR" evidence="3">
    <location>
        <begin position="554"/>
        <end position="588"/>
    </location>
</feature>
<evidence type="ECO:0000313" key="6">
    <source>
        <dbReference type="Proteomes" id="UP000032141"/>
    </source>
</evidence>
<feature type="repeat" description="PPR" evidence="3">
    <location>
        <begin position="625"/>
        <end position="659"/>
    </location>
</feature>
<dbReference type="GO" id="GO:0010019">
    <property type="term" value="P:chloroplast-nucleus signaling pathway"/>
    <property type="evidence" value="ECO:0007669"/>
    <property type="project" value="TreeGrafter"/>
</dbReference>
<feature type="repeat" description="PPR" evidence="3">
    <location>
        <begin position="660"/>
        <end position="694"/>
    </location>
</feature>
<feature type="repeat" description="PPR" evidence="3">
    <location>
        <begin position="695"/>
        <end position="729"/>
    </location>
</feature>
<dbReference type="Proteomes" id="UP000032141">
    <property type="component" value="Chromosome C4"/>
</dbReference>
<protein>
    <submittedName>
        <fullName evidence="5">Uncharacterized protein</fullName>
    </submittedName>
</protein>
<proteinExistence type="inferred from homology"/>
<dbReference type="Pfam" id="PF13041">
    <property type="entry name" value="PPR_2"/>
    <property type="match status" value="2"/>
</dbReference>
<feature type="compositionally biased region" description="Polar residues" evidence="4">
    <location>
        <begin position="7"/>
        <end position="21"/>
    </location>
</feature>
<dbReference type="NCBIfam" id="TIGR00756">
    <property type="entry name" value="PPR"/>
    <property type="match status" value="5"/>
</dbReference>
<feature type="region of interest" description="Disordered" evidence="4">
    <location>
        <begin position="1"/>
        <end position="47"/>
    </location>
</feature>
<dbReference type="PANTHER" id="PTHR47936">
    <property type="entry name" value="PPR_LONG DOMAIN-CONTAINING PROTEIN"/>
    <property type="match status" value="1"/>
</dbReference>
<evidence type="ECO:0000313" key="5">
    <source>
        <dbReference type="EnsemblPlants" id="Bo4g052100.1"/>
    </source>
</evidence>
<comment type="similarity">
    <text evidence="1">Belongs to the PPR family. P subfamily.</text>
</comment>
<evidence type="ECO:0000256" key="1">
    <source>
        <dbReference type="ARBA" id="ARBA00007626"/>
    </source>
</evidence>
<feature type="repeat" description="PPR" evidence="3">
    <location>
        <begin position="589"/>
        <end position="624"/>
    </location>
</feature>
<dbReference type="AlphaFoldDB" id="A0A0D3BT49"/>
<name>A0A0D3BT49_BRAOL</name>
<dbReference type="STRING" id="109376.A0A0D3BT49"/>
<dbReference type="GO" id="GO:0009507">
    <property type="term" value="C:chloroplast"/>
    <property type="evidence" value="ECO:0007669"/>
    <property type="project" value="TreeGrafter"/>
</dbReference>
<dbReference type="EnsemblPlants" id="Bo4g052100.1">
    <property type="protein sequence ID" value="Bo4g052100.1"/>
    <property type="gene ID" value="Bo4g052100"/>
</dbReference>
<reference evidence="5 6" key="1">
    <citation type="journal article" date="2014" name="Genome Biol.">
        <title>Transcriptome and methylome profiling reveals relics of genome dominance in the mesopolyploid Brassica oleracea.</title>
        <authorList>
            <person name="Parkin I.A."/>
            <person name="Koh C."/>
            <person name="Tang H."/>
            <person name="Robinson S.J."/>
            <person name="Kagale S."/>
            <person name="Clarke W.E."/>
            <person name="Town C.D."/>
            <person name="Nixon J."/>
            <person name="Krishnakumar V."/>
            <person name="Bidwell S.L."/>
            <person name="Denoeud F."/>
            <person name="Belcram H."/>
            <person name="Links M.G."/>
            <person name="Just J."/>
            <person name="Clarke C."/>
            <person name="Bender T."/>
            <person name="Huebert T."/>
            <person name="Mason A.S."/>
            <person name="Pires J.C."/>
            <person name="Barker G."/>
            <person name="Moore J."/>
            <person name="Walley P.G."/>
            <person name="Manoli S."/>
            <person name="Batley J."/>
            <person name="Edwards D."/>
            <person name="Nelson M.N."/>
            <person name="Wang X."/>
            <person name="Paterson A.H."/>
            <person name="King G."/>
            <person name="Bancroft I."/>
            <person name="Chalhoub B."/>
            <person name="Sharpe A.G."/>
        </authorList>
    </citation>
    <scope>NUCLEOTIDE SEQUENCE</scope>
    <source>
        <strain evidence="5 6">cv. TO1000</strain>
    </source>
</reference>
<keyword evidence="2" id="KW-0677">Repeat</keyword>
<dbReference type="Pfam" id="PF01535">
    <property type="entry name" value="PPR"/>
    <property type="match status" value="1"/>
</dbReference>
<keyword evidence="6" id="KW-1185">Reference proteome</keyword>